<dbReference type="SUPFAM" id="SSF52540">
    <property type="entry name" value="P-loop containing nucleoside triphosphate hydrolases"/>
    <property type="match status" value="1"/>
</dbReference>
<dbReference type="PANTHER" id="PTHR43873">
    <property type="entry name" value="COBYRINATE A,C-DIAMIDE SYNTHASE"/>
    <property type="match status" value="1"/>
</dbReference>
<dbReference type="InterPro" id="IPR011698">
    <property type="entry name" value="GATase_3"/>
</dbReference>
<dbReference type="Gene3D" id="3.40.50.300">
    <property type="entry name" value="P-loop containing nucleotide triphosphate hydrolases"/>
    <property type="match status" value="2"/>
</dbReference>
<evidence type="ECO:0000256" key="5">
    <source>
        <dbReference type="ARBA" id="ARBA00022741"/>
    </source>
</evidence>
<feature type="domain" description="CobB/CobQ-like glutamine amidotransferase" evidence="11">
    <location>
        <begin position="237"/>
        <end position="418"/>
    </location>
</feature>
<keyword evidence="6 9" id="KW-0067">ATP-binding</keyword>
<dbReference type="AlphaFoldDB" id="H8L526"/>
<protein>
    <recommendedName>
        <fullName evidence="9">Cobyrinate a,c-diamide synthase</fullName>
        <ecNumber evidence="9">6.3.5.11</ecNumber>
    </recommendedName>
    <alternativeName>
        <fullName evidence="9">Cobyrinic acid a,c-diamide synthetase</fullName>
    </alternativeName>
</protein>
<keyword evidence="7 9" id="KW-0460">Magnesium</keyword>
<evidence type="ECO:0000256" key="8">
    <source>
        <dbReference type="ARBA" id="ARBA00022962"/>
    </source>
</evidence>
<evidence type="ECO:0000313" key="12">
    <source>
        <dbReference type="EMBL" id="AFC85740.1"/>
    </source>
</evidence>
<evidence type="ECO:0000259" key="11">
    <source>
        <dbReference type="Pfam" id="PF07685"/>
    </source>
</evidence>
<keyword evidence="8 9" id="KW-0315">Glutamine amidotransferase</keyword>
<sequence length="432" mass="46481">MPDCPALLITAPGSGHGKTTVTAALARWHRRAGRRVQVFKTGPDYLDPMVLERASGRAVYSLDLWMTGAKECARLLARAAAEVDLILIEGVMGLHDGTPSSADLALHFDLPVLPVIQAKGMAQTFGALALGLARYREGLRMHGVLANRVGSVTHAAMLRESLPDGIPWLGQLPADTGFELAERHLGLRQAGEIEDLDARLDRAADALDGQAITRLPPATTFSAPPANPLPHDLAGHRIAIARDTAFAFIYPANLDLLRALGAELLFFSPLADESVPADADALYLPGGYPELHATVLATNNCSATSIRAFVASGKPVLAECGGMLYLLEELQDLQGRHHPMLGLLPGKAVMQNRLAALGLQQLDTALGPLRGHCFHYSRISTPLPPWCQARHASRNRDGEAVYRHGAITASYMHGYWPSNPQLMTAIFHGRAF</sequence>
<comment type="cofactor">
    <cofactor evidence="1 9">
        <name>Mg(2+)</name>
        <dbReference type="ChEBI" id="CHEBI:18420"/>
    </cofactor>
</comment>
<feature type="site" description="Increases nucleophilicity of active site Cys" evidence="9">
    <location>
        <position position="413"/>
    </location>
</feature>
<keyword evidence="13" id="KW-1185">Reference proteome</keyword>
<comment type="similarity">
    <text evidence="2">Belongs to the CobB/CobQ family. CobQ subfamily.</text>
</comment>
<dbReference type="GO" id="GO:0005524">
    <property type="term" value="F:ATP binding"/>
    <property type="evidence" value="ECO:0007669"/>
    <property type="project" value="UniProtKB-UniRule"/>
</dbReference>
<gene>
    <name evidence="9" type="primary">cbiA</name>
    <name evidence="12" type="ordered locus">Fraau_1298</name>
</gene>
<accession>H8L526</accession>
<reference evidence="12" key="1">
    <citation type="submission" date="2012-02" db="EMBL/GenBank/DDBJ databases">
        <title>The complete genome of Frateuria aurantia DSM 6220.</title>
        <authorList>
            <consortium name="US DOE Joint Genome Institute (JGI-PGF)"/>
            <person name="Lucas S."/>
            <person name="Copeland A."/>
            <person name="Lapidus A."/>
            <person name="Glavina del Rio T."/>
            <person name="Dalin E."/>
            <person name="Tice H."/>
            <person name="Bruce D."/>
            <person name="Goodwin L."/>
            <person name="Pitluck S."/>
            <person name="Peters L."/>
            <person name="Ovchinnikova G."/>
            <person name="Teshima H."/>
            <person name="Kyrpides N."/>
            <person name="Mavromatis K."/>
            <person name="Ivanova N."/>
            <person name="Brettin T."/>
            <person name="Detter J.C."/>
            <person name="Han C."/>
            <person name="Larimer F."/>
            <person name="Land M."/>
            <person name="Hauser L."/>
            <person name="Markowitz V."/>
            <person name="Cheng J.-F."/>
            <person name="Hugenholtz P."/>
            <person name="Woyke T."/>
            <person name="Wu D."/>
            <person name="Brambilla E."/>
            <person name="Klenk H.-P."/>
            <person name="Eisen J.A."/>
        </authorList>
    </citation>
    <scope>NUCLEOTIDE SEQUENCE</scope>
    <source>
        <strain evidence="12">DSM 6220</strain>
    </source>
</reference>
<dbReference type="EMBL" id="CP003350">
    <property type="protein sequence ID" value="AFC85740.1"/>
    <property type="molecule type" value="Genomic_DNA"/>
</dbReference>
<dbReference type="CDD" id="cd03130">
    <property type="entry name" value="GATase1_CobB"/>
    <property type="match status" value="1"/>
</dbReference>
<comment type="miscellaneous">
    <text evidence="9">The a and c carboxylates of cobyrinate are activated for nucleophilic attack via formation of a phosphorylated intermediate by ATP. CbiA catalyzes first the amidation of the c-carboxylate, and then that of the a-carboxylate.</text>
</comment>
<proteinExistence type="inferred from homology"/>
<keyword evidence="3 9" id="KW-0169">Cobalamin biosynthesis</keyword>
<dbReference type="InterPro" id="IPR029062">
    <property type="entry name" value="Class_I_gatase-like"/>
</dbReference>
<dbReference type="EC" id="6.3.5.11" evidence="9"/>
<evidence type="ECO:0000256" key="6">
    <source>
        <dbReference type="ARBA" id="ARBA00022840"/>
    </source>
</evidence>
<comment type="similarity">
    <text evidence="9">Belongs to the CobB/CbiA family.</text>
</comment>
<evidence type="ECO:0000256" key="2">
    <source>
        <dbReference type="ARBA" id="ARBA00006205"/>
    </source>
</evidence>
<dbReference type="Proteomes" id="UP000005234">
    <property type="component" value="Chromosome"/>
</dbReference>
<dbReference type="RefSeq" id="WP_014402746.1">
    <property type="nucleotide sequence ID" value="NC_017033.1"/>
</dbReference>
<dbReference type="PROSITE" id="PS51274">
    <property type="entry name" value="GATASE_COBBQ"/>
    <property type="match status" value="1"/>
</dbReference>
<evidence type="ECO:0000256" key="1">
    <source>
        <dbReference type="ARBA" id="ARBA00001946"/>
    </source>
</evidence>
<evidence type="ECO:0000259" key="10">
    <source>
        <dbReference type="Pfam" id="PF01656"/>
    </source>
</evidence>
<organism evidence="12 13">
    <name type="scientific">Frateuria aurantia (strain ATCC 33424 / DSM 6220 / KCTC 2777 / LMG 1558 / NBRC 3245 / NCIMB 13370)</name>
    <name type="common">Acetobacter aurantius</name>
    <dbReference type="NCBI Taxonomy" id="767434"/>
    <lineage>
        <taxon>Bacteria</taxon>
        <taxon>Pseudomonadati</taxon>
        <taxon>Pseudomonadota</taxon>
        <taxon>Gammaproteobacteria</taxon>
        <taxon>Lysobacterales</taxon>
        <taxon>Rhodanobacteraceae</taxon>
        <taxon>Frateuria</taxon>
    </lineage>
</organism>
<dbReference type="STRING" id="767434.Fraau_1298"/>
<comment type="domain">
    <text evidence="9">Comprises of two domains. The C-terminal domain contains the binding site for glutamine and catalyzes the hydrolysis of this substrate to glutamate and ammonia. The N-terminal domain is anticipated to bind ATP and cobyrinate and catalyzes the ultimate synthesis of the diamide product. The ammonia produced via the glutaminase domain is probably translocated to the adjacent domain via a molecular tunnel, where it reacts with an activated intermediate.</text>
</comment>
<name>H8L526_FRAAD</name>
<dbReference type="PANTHER" id="PTHR43873:SF1">
    <property type="entry name" value="COBYRINATE A,C-DIAMIDE SYNTHASE"/>
    <property type="match status" value="1"/>
</dbReference>
<evidence type="ECO:0000256" key="7">
    <source>
        <dbReference type="ARBA" id="ARBA00022842"/>
    </source>
</evidence>
<evidence type="ECO:0000256" key="4">
    <source>
        <dbReference type="ARBA" id="ARBA00022598"/>
    </source>
</evidence>
<dbReference type="NCBIfam" id="NF002204">
    <property type="entry name" value="PRK01077.1"/>
    <property type="match status" value="1"/>
</dbReference>
<dbReference type="Pfam" id="PF07685">
    <property type="entry name" value="GATase_3"/>
    <property type="match status" value="1"/>
</dbReference>
<evidence type="ECO:0000256" key="9">
    <source>
        <dbReference type="HAMAP-Rule" id="MF_00027"/>
    </source>
</evidence>
<feature type="active site" description="Nucleophile" evidence="9">
    <location>
        <position position="320"/>
    </location>
</feature>
<comment type="pathway">
    <text evidence="9">Cofactor biosynthesis; adenosylcobalamin biosynthesis; cob(II)yrinate a,c-diamide from sirohydrochlorin (anaerobic route): step 10/10.</text>
</comment>
<dbReference type="GO" id="GO:0042242">
    <property type="term" value="F:cobyrinic acid a,c-diamide synthase activity"/>
    <property type="evidence" value="ECO:0007669"/>
    <property type="project" value="UniProtKB-UniRule"/>
</dbReference>
<dbReference type="Gene3D" id="3.40.50.880">
    <property type="match status" value="1"/>
</dbReference>
<dbReference type="HAMAP" id="MF_00027">
    <property type="entry name" value="CobB_CbiA"/>
    <property type="match status" value="1"/>
</dbReference>
<comment type="function">
    <text evidence="9">Catalyzes the ATP-dependent amidation of the two carboxylate groups at positions a and c of cobyrinate, using either L-glutamine or ammonia as the nitrogen source.</text>
</comment>
<dbReference type="UniPathway" id="UPA00148">
    <property type="reaction ID" value="UER00231"/>
</dbReference>
<dbReference type="KEGG" id="fau:Fraau_1298"/>
<comment type="catalytic activity">
    <reaction evidence="9">
        <text>cob(II)yrinate + 2 L-glutamine + 2 ATP + 2 H2O = cob(II)yrinate a,c diamide + 2 L-glutamate + 2 ADP + 2 phosphate + 2 H(+)</text>
        <dbReference type="Rhea" id="RHEA:26289"/>
        <dbReference type="ChEBI" id="CHEBI:15377"/>
        <dbReference type="ChEBI" id="CHEBI:15378"/>
        <dbReference type="ChEBI" id="CHEBI:29985"/>
        <dbReference type="ChEBI" id="CHEBI:30616"/>
        <dbReference type="ChEBI" id="CHEBI:43474"/>
        <dbReference type="ChEBI" id="CHEBI:58359"/>
        <dbReference type="ChEBI" id="CHEBI:58537"/>
        <dbReference type="ChEBI" id="CHEBI:58894"/>
        <dbReference type="ChEBI" id="CHEBI:456216"/>
        <dbReference type="EC" id="6.3.5.11"/>
    </reaction>
</comment>
<evidence type="ECO:0000256" key="3">
    <source>
        <dbReference type="ARBA" id="ARBA00022573"/>
    </source>
</evidence>
<dbReference type="SUPFAM" id="SSF52317">
    <property type="entry name" value="Class I glutamine amidotransferase-like"/>
    <property type="match status" value="1"/>
</dbReference>
<dbReference type="InterPro" id="IPR004484">
    <property type="entry name" value="CbiA/CobB_synth"/>
</dbReference>
<dbReference type="Pfam" id="PF01656">
    <property type="entry name" value="CbiA"/>
    <property type="match status" value="1"/>
</dbReference>
<dbReference type="GO" id="GO:0009236">
    <property type="term" value="P:cobalamin biosynthetic process"/>
    <property type="evidence" value="ECO:0007669"/>
    <property type="project" value="UniProtKB-UniRule"/>
</dbReference>
<keyword evidence="4 9" id="KW-0436">Ligase</keyword>
<dbReference type="HOGENOM" id="CLU_022752_0_2_6"/>
<feature type="domain" description="CobQ/CobB/MinD/ParA nucleotide binding" evidence="10">
    <location>
        <begin position="8"/>
        <end position="184"/>
    </location>
</feature>
<evidence type="ECO:0000313" key="13">
    <source>
        <dbReference type="Proteomes" id="UP000005234"/>
    </source>
</evidence>
<keyword evidence="5 9" id="KW-0547">Nucleotide-binding</keyword>
<dbReference type="InterPro" id="IPR027417">
    <property type="entry name" value="P-loop_NTPase"/>
</dbReference>
<dbReference type="InterPro" id="IPR002586">
    <property type="entry name" value="CobQ/CobB/MinD/ParA_Nub-bd_dom"/>
</dbReference>
<dbReference type="OrthoDB" id="9764035at2"/>
<dbReference type="eggNOG" id="COG1797">
    <property type="taxonomic scope" value="Bacteria"/>
</dbReference>